<feature type="compositionally biased region" description="Low complexity" evidence="1">
    <location>
        <begin position="33"/>
        <end position="61"/>
    </location>
</feature>
<dbReference type="AlphaFoldDB" id="A0A4Y2SAJ5"/>
<reference evidence="2 3" key="1">
    <citation type="journal article" date="2019" name="Sci. Rep.">
        <title>Orb-weaving spider Araneus ventricosus genome elucidates the spidroin gene catalogue.</title>
        <authorList>
            <person name="Kono N."/>
            <person name="Nakamura H."/>
            <person name="Ohtoshi R."/>
            <person name="Moran D.A.P."/>
            <person name="Shinohara A."/>
            <person name="Yoshida Y."/>
            <person name="Fujiwara M."/>
            <person name="Mori M."/>
            <person name="Tomita M."/>
            <person name="Arakawa K."/>
        </authorList>
    </citation>
    <scope>NUCLEOTIDE SEQUENCE [LARGE SCALE GENOMIC DNA]</scope>
</reference>
<name>A0A4Y2SAJ5_ARAVE</name>
<feature type="compositionally biased region" description="Polar residues" evidence="1">
    <location>
        <begin position="21"/>
        <end position="32"/>
    </location>
</feature>
<feature type="compositionally biased region" description="Low complexity" evidence="1">
    <location>
        <begin position="89"/>
        <end position="110"/>
    </location>
</feature>
<sequence length="584" mass="64885">MFQSQEPKFFIYESRLPQPGPLSTTSLENPVQSPSTLSSTSTASLNNPDQSLSTTGASSSSKAHQQIVQEESVPGSKRRELASSHKAETSTTLQSSESSVSSPSTSVPATNLHEMGEFQSPSRALLSPVVSRTPSPKLPSSNSWVHLNNPLPVDETLPQVDLYHTSFSPSTSDIEGAIAEMSPLIQHHMVQESEKSEEEEDEEELKILYKTIKIHSCKFPLNPDCIEAKVLSPEKIFSFFALTTAIRTALSLRSPNLSQEMFTLDNIEEILLAIEPSKEKPKPSCPTKNSEIQTVHEEHPASQQVSNSSFSHQSLFHPEAQDHIASLRPLHNIPGASHSFHQKCQDFPNTEPTLNRHLVKVPFPSSNCQSIPHLQQEMSSISPPQNSSVFTILLYPTSNSNLTLPDLLSETITSKDFNPVEIKLIRGNGLAVTLQSQEDIVKLTSKIEANSILNSAITPKFPGKRNPSIIIYNIPSTINEEAIQEALKSQFHLYNTLNARYNFKGSSPNTTNWVFEASATILNTILQSNKILIGWRMFWLSEFYHLKRRKFFRPLAIPQRIAPMKFHPEVPAQAITHHPSASLP</sequence>
<feature type="compositionally biased region" description="Basic and acidic residues" evidence="1">
    <location>
        <begin position="77"/>
        <end position="88"/>
    </location>
</feature>
<dbReference type="Proteomes" id="UP000499080">
    <property type="component" value="Unassembled WGS sequence"/>
</dbReference>
<dbReference type="OrthoDB" id="6437361at2759"/>
<dbReference type="EMBL" id="BGPR01020548">
    <property type="protein sequence ID" value="GBN84931.1"/>
    <property type="molecule type" value="Genomic_DNA"/>
</dbReference>
<accession>A0A4Y2SAJ5</accession>
<keyword evidence="3" id="KW-1185">Reference proteome</keyword>
<evidence type="ECO:0000313" key="3">
    <source>
        <dbReference type="Proteomes" id="UP000499080"/>
    </source>
</evidence>
<evidence type="ECO:0000313" key="2">
    <source>
        <dbReference type="EMBL" id="GBN84931.1"/>
    </source>
</evidence>
<gene>
    <name evidence="2" type="ORF">AVEN_265767_1</name>
</gene>
<comment type="caution">
    <text evidence="2">The sequence shown here is derived from an EMBL/GenBank/DDBJ whole genome shotgun (WGS) entry which is preliminary data.</text>
</comment>
<proteinExistence type="predicted"/>
<feature type="region of interest" description="Disordered" evidence="1">
    <location>
        <begin position="1"/>
        <end position="110"/>
    </location>
</feature>
<protein>
    <submittedName>
        <fullName evidence="2">Uncharacterized protein</fullName>
    </submittedName>
</protein>
<organism evidence="2 3">
    <name type="scientific">Araneus ventricosus</name>
    <name type="common">Orbweaver spider</name>
    <name type="synonym">Epeira ventricosa</name>
    <dbReference type="NCBI Taxonomy" id="182803"/>
    <lineage>
        <taxon>Eukaryota</taxon>
        <taxon>Metazoa</taxon>
        <taxon>Ecdysozoa</taxon>
        <taxon>Arthropoda</taxon>
        <taxon>Chelicerata</taxon>
        <taxon>Arachnida</taxon>
        <taxon>Araneae</taxon>
        <taxon>Araneomorphae</taxon>
        <taxon>Entelegynae</taxon>
        <taxon>Araneoidea</taxon>
        <taxon>Araneidae</taxon>
        <taxon>Araneus</taxon>
    </lineage>
</organism>
<evidence type="ECO:0000256" key="1">
    <source>
        <dbReference type="SAM" id="MobiDB-lite"/>
    </source>
</evidence>